<dbReference type="InterPro" id="IPR002241">
    <property type="entry name" value="Glyco_hydro_27"/>
</dbReference>
<evidence type="ECO:0000256" key="8">
    <source>
        <dbReference type="ARBA" id="ARBA00023295"/>
    </source>
</evidence>
<dbReference type="Pfam" id="PF17801">
    <property type="entry name" value="Melibiase_C"/>
    <property type="match status" value="1"/>
</dbReference>
<dbReference type="InterPro" id="IPR041233">
    <property type="entry name" value="Melibiase_C"/>
</dbReference>
<dbReference type="GO" id="GO:0030246">
    <property type="term" value="F:carbohydrate binding"/>
    <property type="evidence" value="ECO:0007669"/>
    <property type="project" value="UniProtKB-KW"/>
</dbReference>
<dbReference type="STRING" id="1314781.A0A165NHZ9"/>
<evidence type="ECO:0000256" key="5">
    <source>
        <dbReference type="ARBA" id="ARBA00022734"/>
    </source>
</evidence>
<evidence type="ECO:0000256" key="7">
    <source>
        <dbReference type="ARBA" id="ARBA00023180"/>
    </source>
</evidence>
<accession>A0A165NHZ9</accession>
<dbReference type="InterPro" id="IPR013780">
    <property type="entry name" value="Glyco_hydro_b"/>
</dbReference>
<feature type="domain" description="Alpha galactosidase C-terminal" evidence="11">
    <location>
        <begin position="357"/>
        <end position="433"/>
    </location>
</feature>
<keyword evidence="7" id="KW-0325">Glycoprotein</keyword>
<keyword evidence="5" id="KW-0430">Lectin</keyword>
<dbReference type="InterPro" id="IPR017853">
    <property type="entry name" value="GH"/>
</dbReference>
<dbReference type="InParanoid" id="A0A165NHZ9"/>
<dbReference type="EMBL" id="KV425898">
    <property type="protein sequence ID" value="KZW00774.1"/>
    <property type="molecule type" value="Genomic_DNA"/>
</dbReference>
<evidence type="ECO:0000256" key="4">
    <source>
        <dbReference type="ARBA" id="ARBA00022729"/>
    </source>
</evidence>
<dbReference type="PRINTS" id="PR00740">
    <property type="entry name" value="GLHYDRLASE27"/>
</dbReference>
<dbReference type="PANTHER" id="PTHR11452:SF91">
    <property type="entry name" value="ALPHA-GALACTOSIDASE A-RELATED"/>
    <property type="match status" value="1"/>
</dbReference>
<dbReference type="CDD" id="cd14792">
    <property type="entry name" value="GH27"/>
    <property type="match status" value="1"/>
</dbReference>
<evidence type="ECO:0000256" key="3">
    <source>
        <dbReference type="ARBA" id="ARBA00012755"/>
    </source>
</evidence>
<organism evidence="12 13">
    <name type="scientific">Exidia glandulosa HHB12029</name>
    <dbReference type="NCBI Taxonomy" id="1314781"/>
    <lineage>
        <taxon>Eukaryota</taxon>
        <taxon>Fungi</taxon>
        <taxon>Dikarya</taxon>
        <taxon>Basidiomycota</taxon>
        <taxon>Agaricomycotina</taxon>
        <taxon>Agaricomycetes</taxon>
        <taxon>Auriculariales</taxon>
        <taxon>Exidiaceae</taxon>
        <taxon>Exidia</taxon>
    </lineage>
</organism>
<dbReference type="Proteomes" id="UP000077266">
    <property type="component" value="Unassembled WGS sequence"/>
</dbReference>
<dbReference type="PROSITE" id="PS00512">
    <property type="entry name" value="ALPHA_GALACTOSIDASE"/>
    <property type="match status" value="1"/>
</dbReference>
<evidence type="ECO:0000256" key="6">
    <source>
        <dbReference type="ARBA" id="ARBA00022801"/>
    </source>
</evidence>
<keyword evidence="4" id="KW-0732">Signal</keyword>
<dbReference type="InterPro" id="IPR000111">
    <property type="entry name" value="Glyco_hydro_27/36_CS"/>
</dbReference>
<dbReference type="SUPFAM" id="SSF51011">
    <property type="entry name" value="Glycosyl hydrolase domain"/>
    <property type="match status" value="1"/>
</dbReference>
<dbReference type="PANTHER" id="PTHR11452">
    <property type="entry name" value="ALPHA-GALACTOSIDASE/ALPHA-N-ACETYLGALACTOSAMINIDASE"/>
    <property type="match status" value="1"/>
</dbReference>
<evidence type="ECO:0000256" key="9">
    <source>
        <dbReference type="RuleBase" id="RU361168"/>
    </source>
</evidence>
<keyword evidence="10" id="KW-0472">Membrane</keyword>
<gene>
    <name evidence="12" type="ORF">EXIGLDRAFT_761333</name>
</gene>
<evidence type="ECO:0000313" key="12">
    <source>
        <dbReference type="EMBL" id="KZW00774.1"/>
    </source>
</evidence>
<dbReference type="GO" id="GO:0005975">
    <property type="term" value="P:carbohydrate metabolic process"/>
    <property type="evidence" value="ECO:0007669"/>
    <property type="project" value="InterPro"/>
</dbReference>
<dbReference type="GO" id="GO:0004557">
    <property type="term" value="F:alpha-galactosidase activity"/>
    <property type="evidence" value="ECO:0007669"/>
    <property type="project" value="UniProtKB-EC"/>
</dbReference>
<name>A0A165NHZ9_EXIGL</name>
<evidence type="ECO:0000259" key="11">
    <source>
        <dbReference type="Pfam" id="PF17801"/>
    </source>
</evidence>
<dbReference type="Gene3D" id="3.20.20.70">
    <property type="entry name" value="Aldolase class I"/>
    <property type="match status" value="1"/>
</dbReference>
<feature type="transmembrane region" description="Helical" evidence="10">
    <location>
        <begin position="28"/>
        <end position="51"/>
    </location>
</feature>
<evidence type="ECO:0000256" key="1">
    <source>
        <dbReference type="ARBA" id="ARBA00001255"/>
    </source>
</evidence>
<dbReference type="EC" id="3.2.1.22" evidence="3 9"/>
<reference evidence="12 13" key="1">
    <citation type="journal article" date="2016" name="Mol. Biol. Evol.">
        <title>Comparative Genomics of Early-Diverging Mushroom-Forming Fungi Provides Insights into the Origins of Lignocellulose Decay Capabilities.</title>
        <authorList>
            <person name="Nagy L.G."/>
            <person name="Riley R."/>
            <person name="Tritt A."/>
            <person name="Adam C."/>
            <person name="Daum C."/>
            <person name="Floudas D."/>
            <person name="Sun H."/>
            <person name="Yadav J.S."/>
            <person name="Pangilinan J."/>
            <person name="Larsson K.H."/>
            <person name="Matsuura K."/>
            <person name="Barry K."/>
            <person name="Labutti K."/>
            <person name="Kuo R."/>
            <person name="Ohm R.A."/>
            <person name="Bhattacharya S.S."/>
            <person name="Shirouzu T."/>
            <person name="Yoshinaga Y."/>
            <person name="Martin F.M."/>
            <person name="Grigoriev I.V."/>
            <person name="Hibbett D.S."/>
        </authorList>
    </citation>
    <scope>NUCLEOTIDE SEQUENCE [LARGE SCALE GENOMIC DNA]</scope>
    <source>
        <strain evidence="12 13">HHB12029</strain>
    </source>
</reference>
<sequence length="437" mass="49595">MNARCAALCIASAVRSWARIRDSRLPLLLFLFLFYFHMLPLFALSSLFLSARAWNNGVAKLPPMGFNTWNRFQCGINETLMRDTAQAMLDLGFLAAGYNYVNLDDCWHLQDRDADGKLQVDSSKFPSGLNALTDYLHSLGFLAGIYEDEGTATCGGFAGSLGHEETDARSFVDWGFDFAKIDNCNSGDYPGTDAQRFSQWHDALKKVQADTGKMLVYTLVKWQGFDSWYWAPQISNAWRIFDDIQPNWGRIKEIINKASFIGQYARFYAHNDLDMLEVGNGGEDLSLNEERSHFTAWAMTKSPLLLGTDLSALSKEQIEILTNPEIIAINQDDQIAAPVQPFFWGKNLDGTDDPSFPAQYWSGYFQNTSTTAIMYLNFNDNPVDLNFTFDQSPHLDPDAKYAVRDLWKHRDLGEFAQFFFDAGVDTHDVRAYLFRKV</sequence>
<evidence type="ECO:0000256" key="2">
    <source>
        <dbReference type="ARBA" id="ARBA00009743"/>
    </source>
</evidence>
<dbReference type="InterPro" id="IPR013785">
    <property type="entry name" value="Aldolase_TIM"/>
</dbReference>
<keyword evidence="10" id="KW-0812">Transmembrane</keyword>
<proteinExistence type="inferred from homology"/>
<dbReference type="FunFam" id="3.20.20.70:FF:000197">
    <property type="entry name" value="Alpha-galactosidase"/>
    <property type="match status" value="1"/>
</dbReference>
<keyword evidence="6 9" id="KW-0378">Hydrolase</keyword>
<dbReference type="OrthoDB" id="5795902at2759"/>
<evidence type="ECO:0000256" key="10">
    <source>
        <dbReference type="SAM" id="Phobius"/>
    </source>
</evidence>
<comment type="catalytic activity">
    <reaction evidence="1 9">
        <text>Hydrolysis of terminal, non-reducing alpha-D-galactose residues in alpha-D-galactosides, including galactose oligosaccharides, galactomannans and galactolipids.</text>
        <dbReference type="EC" id="3.2.1.22"/>
    </reaction>
</comment>
<dbReference type="Gene3D" id="2.60.40.1180">
    <property type="entry name" value="Golgi alpha-mannosidase II"/>
    <property type="match status" value="1"/>
</dbReference>
<keyword evidence="8 9" id="KW-0326">Glycosidase</keyword>
<evidence type="ECO:0000313" key="13">
    <source>
        <dbReference type="Proteomes" id="UP000077266"/>
    </source>
</evidence>
<dbReference type="AlphaFoldDB" id="A0A165NHZ9"/>
<keyword evidence="10" id="KW-1133">Transmembrane helix</keyword>
<dbReference type="Pfam" id="PF16499">
    <property type="entry name" value="Melibiase_2"/>
    <property type="match status" value="1"/>
</dbReference>
<protein>
    <recommendedName>
        <fullName evidence="3 9">Alpha-galactosidase</fullName>
        <ecNumber evidence="3 9">3.2.1.22</ecNumber>
    </recommendedName>
    <alternativeName>
        <fullName evidence="9">Melibiase</fullName>
    </alternativeName>
</protein>
<keyword evidence="9" id="KW-1015">Disulfide bond</keyword>
<dbReference type="SUPFAM" id="SSF51445">
    <property type="entry name" value="(Trans)glycosidases"/>
    <property type="match status" value="1"/>
</dbReference>
<keyword evidence="13" id="KW-1185">Reference proteome</keyword>
<comment type="similarity">
    <text evidence="2 9">Belongs to the glycosyl hydrolase 27 family.</text>
</comment>